<dbReference type="OrthoDB" id="6578626at2759"/>
<dbReference type="AlphaFoldDB" id="A0A5E4MYP3"/>
<keyword evidence="1" id="KW-0255">Endonuclease</keyword>
<dbReference type="Proteomes" id="UP000325440">
    <property type="component" value="Unassembled WGS sequence"/>
</dbReference>
<keyword evidence="1" id="KW-0540">Nuclease</keyword>
<dbReference type="SUPFAM" id="SSF56219">
    <property type="entry name" value="DNase I-like"/>
    <property type="match status" value="1"/>
</dbReference>
<accession>A0A5E4MYP3</accession>
<dbReference type="InterPro" id="IPR045249">
    <property type="entry name" value="HARBI1-like"/>
</dbReference>
<gene>
    <name evidence="1" type="ORF">CINCED_3A005139</name>
</gene>
<reference evidence="1 2" key="1">
    <citation type="submission" date="2019-08" db="EMBL/GenBank/DDBJ databases">
        <authorList>
            <person name="Alioto T."/>
            <person name="Alioto T."/>
            <person name="Gomez Garrido J."/>
        </authorList>
    </citation>
    <scope>NUCLEOTIDE SEQUENCE [LARGE SCALE GENOMIC DNA]</scope>
</reference>
<dbReference type="GO" id="GO:0004519">
    <property type="term" value="F:endonuclease activity"/>
    <property type="evidence" value="ECO:0007669"/>
    <property type="project" value="UniProtKB-KW"/>
</dbReference>
<keyword evidence="2" id="KW-1185">Reference proteome</keyword>
<proteinExistence type="predicted"/>
<dbReference type="InterPro" id="IPR036691">
    <property type="entry name" value="Endo/exonu/phosph_ase_sf"/>
</dbReference>
<dbReference type="GO" id="GO:0004527">
    <property type="term" value="F:exonuclease activity"/>
    <property type="evidence" value="ECO:0007669"/>
    <property type="project" value="UniProtKB-KW"/>
</dbReference>
<evidence type="ECO:0000313" key="1">
    <source>
        <dbReference type="EMBL" id="VVC37482.1"/>
    </source>
</evidence>
<keyword evidence="1" id="KW-0378">Hydrolase</keyword>
<organism evidence="1 2">
    <name type="scientific">Cinara cedri</name>
    <dbReference type="NCBI Taxonomy" id="506608"/>
    <lineage>
        <taxon>Eukaryota</taxon>
        <taxon>Metazoa</taxon>
        <taxon>Ecdysozoa</taxon>
        <taxon>Arthropoda</taxon>
        <taxon>Hexapoda</taxon>
        <taxon>Insecta</taxon>
        <taxon>Pterygota</taxon>
        <taxon>Neoptera</taxon>
        <taxon>Paraneoptera</taxon>
        <taxon>Hemiptera</taxon>
        <taxon>Sternorrhyncha</taxon>
        <taxon>Aphidomorpha</taxon>
        <taxon>Aphidoidea</taxon>
        <taxon>Aphididae</taxon>
        <taxon>Lachninae</taxon>
        <taxon>Cinara</taxon>
    </lineage>
</organism>
<dbReference type="EMBL" id="CABPRJ010001448">
    <property type="protein sequence ID" value="VVC37482.1"/>
    <property type="molecule type" value="Genomic_DNA"/>
</dbReference>
<name>A0A5E4MYP3_9HEMI</name>
<evidence type="ECO:0000313" key="2">
    <source>
        <dbReference type="Proteomes" id="UP000325440"/>
    </source>
</evidence>
<dbReference type="PANTHER" id="PTHR22930">
    <property type="match status" value="1"/>
</dbReference>
<keyword evidence="1" id="KW-0269">Exonuclease</keyword>
<dbReference type="Gene3D" id="3.60.10.10">
    <property type="entry name" value="Endonuclease/exonuclease/phosphatase"/>
    <property type="match status" value="1"/>
</dbReference>
<dbReference type="PANTHER" id="PTHR22930:SF85">
    <property type="entry name" value="GH03217P-RELATED"/>
    <property type="match status" value="1"/>
</dbReference>
<sequence length="468" mass="54229">MANVDEMAKLFTVNNIEENQNNNIYSKRQTRNRDMVMEPFFFWTNRLFVKNFRPTKAFVRDLIELLRLHIIANRFRSFAIDVNTKIFVILNISATATYQSLIGNRRSMALSQPSVSRYINEVVVALNLSEIFNVGFYLDIGFPGVIGCIDCTHVAIIPPSTNLNFEENQHTEYINLITSKCLPRSHRKLICDSKFKILNDNALFPNSNHDIHIWNNSSVFRILQELHRRNYSKFDLLNIISLKSLLINTVRFIIINLKIISSDSGYSLRKWSLTSISNLTTEAEEYFNKRCLLKDRILRYKPEKVSSIINVCIVLHNMCITNNVPMFNEINDEGLNNLGMVEDQEILPNLNNQNVDLTALQKLRWTGAGQTKVDNYAIYYKGLDDIYQFGTGFAVHKELSTCVKKFNPISELLCTIKLSTMHMNIFIMNVHAATKSNDETDKDDFYDELLRIYNHVSRNMIKVIEFSK</sequence>
<protein>
    <submittedName>
        <fullName evidence="1">Endonuclease/exonuclease/phosphatase</fullName>
    </submittedName>
</protein>